<name>A0ABS9TIP0_9PSEU</name>
<proteinExistence type="predicted"/>
<dbReference type="CDD" id="cd05262">
    <property type="entry name" value="SDR_a7"/>
    <property type="match status" value="1"/>
</dbReference>
<dbReference type="PANTHER" id="PTHR48079">
    <property type="entry name" value="PROTEIN YEEZ"/>
    <property type="match status" value="1"/>
</dbReference>
<dbReference type="Gene3D" id="3.40.50.720">
    <property type="entry name" value="NAD(P)-binding Rossmann-like Domain"/>
    <property type="match status" value="1"/>
</dbReference>
<feature type="domain" description="NAD-dependent epimerase/dehydratase" evidence="1">
    <location>
        <begin position="3"/>
        <end position="211"/>
    </location>
</feature>
<comment type="caution">
    <text evidence="2">The sequence shown here is derived from an EMBL/GenBank/DDBJ whole genome shotgun (WGS) entry which is preliminary data.</text>
</comment>
<dbReference type="InterPro" id="IPR051783">
    <property type="entry name" value="NAD(P)-dependent_oxidoreduct"/>
</dbReference>
<dbReference type="InterPro" id="IPR036291">
    <property type="entry name" value="NAD(P)-bd_dom_sf"/>
</dbReference>
<gene>
    <name evidence="2" type="ORF">MMF94_22205</name>
</gene>
<evidence type="ECO:0000313" key="3">
    <source>
        <dbReference type="Proteomes" id="UP001299970"/>
    </source>
</evidence>
<dbReference type="InterPro" id="IPR001509">
    <property type="entry name" value="Epimerase_deHydtase"/>
</dbReference>
<dbReference type="PANTHER" id="PTHR48079:SF6">
    <property type="entry name" value="NAD(P)-BINDING DOMAIN-CONTAINING PROTEIN-RELATED"/>
    <property type="match status" value="1"/>
</dbReference>
<dbReference type="Proteomes" id="UP001299970">
    <property type="component" value="Unassembled WGS sequence"/>
</dbReference>
<organism evidence="2 3">
    <name type="scientific">Pseudonocardia alaniniphila</name>
    <dbReference type="NCBI Taxonomy" id="75291"/>
    <lineage>
        <taxon>Bacteria</taxon>
        <taxon>Bacillati</taxon>
        <taxon>Actinomycetota</taxon>
        <taxon>Actinomycetes</taxon>
        <taxon>Pseudonocardiales</taxon>
        <taxon>Pseudonocardiaceae</taxon>
        <taxon>Pseudonocardia</taxon>
    </lineage>
</organism>
<reference evidence="2 3" key="1">
    <citation type="submission" date="2022-03" db="EMBL/GenBank/DDBJ databases">
        <title>Pseudonocardia alaer sp. nov., a novel actinomycete isolated from reed forest soil.</title>
        <authorList>
            <person name="Wang L."/>
        </authorList>
    </citation>
    <scope>NUCLEOTIDE SEQUENCE [LARGE SCALE GENOMIC DNA]</scope>
    <source>
        <strain evidence="2 3">Y-16303</strain>
    </source>
</reference>
<sequence length="298" mass="31075">MRVFVTGATGFIGSAIVRELQSAGHEVLGLARSDEAATSLAAAGAEVHRGALDDLDSLRRGAAASDGVIHTAFIHDFSDHPGAVRTDLRAVETLGEALTGSDRPFVITSGTAGLTPGGVVTEEDMPDAGSPAAPRMPAELAALATAARGVRASVVRLPPSVHGKGDHGFVPRLISIARTTGVSAYPGDGSHHWAAVHRLDAAHLFRLALETAPAGALLHGVDDEGVPVRDIAEVIGRHLKLPVTAVPPEKVEAHFGWLGAFLSMDVQASSTLTRKQLGWHPVHTTLIADLEEGHYFTD</sequence>
<dbReference type="RefSeq" id="WP_241039052.1">
    <property type="nucleotide sequence ID" value="NZ_BAAAJF010000055.1"/>
</dbReference>
<dbReference type="SUPFAM" id="SSF51735">
    <property type="entry name" value="NAD(P)-binding Rossmann-fold domains"/>
    <property type="match status" value="1"/>
</dbReference>
<dbReference type="EMBL" id="JAKXMK010000019">
    <property type="protein sequence ID" value="MCH6168414.1"/>
    <property type="molecule type" value="Genomic_DNA"/>
</dbReference>
<protein>
    <submittedName>
        <fullName evidence="2">SDR family oxidoreductase</fullName>
    </submittedName>
</protein>
<dbReference type="Pfam" id="PF01370">
    <property type="entry name" value="Epimerase"/>
    <property type="match status" value="1"/>
</dbReference>
<keyword evidence="3" id="KW-1185">Reference proteome</keyword>
<evidence type="ECO:0000313" key="2">
    <source>
        <dbReference type="EMBL" id="MCH6168414.1"/>
    </source>
</evidence>
<accession>A0ABS9TIP0</accession>
<evidence type="ECO:0000259" key="1">
    <source>
        <dbReference type="Pfam" id="PF01370"/>
    </source>
</evidence>